<gene>
    <name evidence="2" type="ORF">EYZ11_010594</name>
</gene>
<name>A0A4S3J749_9EURO</name>
<dbReference type="Proteomes" id="UP000308092">
    <property type="component" value="Unassembled WGS sequence"/>
</dbReference>
<sequence length="99" mass="11272">MRWGWDSYAPAPSPGPSRALDTRTEMKKRLVTTDSAFNFRIWQSNSFKIFPADIESSRSEVFPLSHLLHLQAERNDGKFTSVNVSAVWGQTKSIPYKPV</sequence>
<proteinExistence type="predicted"/>
<accession>A0A4S3J749</accession>
<evidence type="ECO:0000313" key="3">
    <source>
        <dbReference type="Proteomes" id="UP000308092"/>
    </source>
</evidence>
<reference evidence="2 3" key="1">
    <citation type="submission" date="2019-03" db="EMBL/GenBank/DDBJ databases">
        <title>The genome sequence of a newly discovered highly antifungal drug resistant Aspergillus species, Aspergillus tanneri NIH 1004.</title>
        <authorList>
            <person name="Mounaud S."/>
            <person name="Singh I."/>
            <person name="Joardar V."/>
            <person name="Pakala S."/>
            <person name="Pakala S."/>
            <person name="Venepally P."/>
            <person name="Hoover J."/>
            <person name="Nierman W."/>
            <person name="Chung J."/>
            <person name="Losada L."/>
        </authorList>
    </citation>
    <scope>NUCLEOTIDE SEQUENCE [LARGE SCALE GENOMIC DNA]</scope>
    <source>
        <strain evidence="2 3">NIH1004</strain>
    </source>
</reference>
<evidence type="ECO:0000256" key="1">
    <source>
        <dbReference type="SAM" id="MobiDB-lite"/>
    </source>
</evidence>
<protein>
    <submittedName>
        <fullName evidence="2">Uncharacterized protein</fullName>
    </submittedName>
</protein>
<comment type="caution">
    <text evidence="2">The sequence shown here is derived from an EMBL/GenBank/DDBJ whole genome shotgun (WGS) entry which is preliminary data.</text>
</comment>
<dbReference type="AlphaFoldDB" id="A0A4S3J749"/>
<organism evidence="2 3">
    <name type="scientific">Aspergillus tanneri</name>
    <dbReference type="NCBI Taxonomy" id="1220188"/>
    <lineage>
        <taxon>Eukaryota</taxon>
        <taxon>Fungi</taxon>
        <taxon>Dikarya</taxon>
        <taxon>Ascomycota</taxon>
        <taxon>Pezizomycotina</taxon>
        <taxon>Eurotiomycetes</taxon>
        <taxon>Eurotiomycetidae</taxon>
        <taxon>Eurotiales</taxon>
        <taxon>Aspergillaceae</taxon>
        <taxon>Aspergillus</taxon>
        <taxon>Aspergillus subgen. Circumdati</taxon>
    </lineage>
</organism>
<keyword evidence="3" id="KW-1185">Reference proteome</keyword>
<dbReference type="EMBL" id="SOSA01000580">
    <property type="protein sequence ID" value="THC89958.1"/>
    <property type="molecule type" value="Genomic_DNA"/>
</dbReference>
<evidence type="ECO:0000313" key="2">
    <source>
        <dbReference type="EMBL" id="THC89958.1"/>
    </source>
</evidence>
<feature type="region of interest" description="Disordered" evidence="1">
    <location>
        <begin position="1"/>
        <end position="22"/>
    </location>
</feature>
<dbReference type="VEuPathDB" id="FungiDB:EYZ11_010594"/>